<accession>A0AAJ0FWR1</accession>
<keyword evidence="2" id="KW-0732">Signal</keyword>
<feature type="signal peptide" evidence="2">
    <location>
        <begin position="1"/>
        <end position="19"/>
    </location>
</feature>
<feature type="region of interest" description="Disordered" evidence="1">
    <location>
        <begin position="75"/>
        <end position="96"/>
    </location>
</feature>
<sequence>MVRFDISMLSAALAACVAAAPARETMDEKQPFYKPSLCRAYFENCVGTKIWCQDEFNFEGYKSAAECLAAHEPEPKATQLTTRSSDKTTNKKQPFHEPGLCRAYSENCVGTKIWCQDEFDFEGYKSAAECLAAHEPEPKATQPTTSSSKGKKNNGIAFPNN</sequence>
<name>A0AAJ0FWR1_9HYPO</name>
<organism evidence="3 4">
    <name type="scientific">Conoideocrella luteorostrata</name>
    <dbReference type="NCBI Taxonomy" id="1105319"/>
    <lineage>
        <taxon>Eukaryota</taxon>
        <taxon>Fungi</taxon>
        <taxon>Dikarya</taxon>
        <taxon>Ascomycota</taxon>
        <taxon>Pezizomycotina</taxon>
        <taxon>Sordariomycetes</taxon>
        <taxon>Hypocreomycetidae</taxon>
        <taxon>Hypocreales</taxon>
        <taxon>Clavicipitaceae</taxon>
        <taxon>Conoideocrella</taxon>
    </lineage>
</organism>
<evidence type="ECO:0000313" key="4">
    <source>
        <dbReference type="Proteomes" id="UP001251528"/>
    </source>
</evidence>
<dbReference type="EMBL" id="JASWJB010000181">
    <property type="protein sequence ID" value="KAK2594103.1"/>
    <property type="molecule type" value="Genomic_DNA"/>
</dbReference>
<proteinExistence type="predicted"/>
<feature type="chain" id="PRO_5042533075" evidence="2">
    <location>
        <begin position="20"/>
        <end position="161"/>
    </location>
</feature>
<protein>
    <submittedName>
        <fullName evidence="3">Uncharacterized protein</fullName>
    </submittedName>
</protein>
<keyword evidence="4" id="KW-1185">Reference proteome</keyword>
<dbReference type="PROSITE" id="PS51257">
    <property type="entry name" value="PROKAR_LIPOPROTEIN"/>
    <property type="match status" value="1"/>
</dbReference>
<dbReference type="Proteomes" id="UP001251528">
    <property type="component" value="Unassembled WGS sequence"/>
</dbReference>
<reference evidence="3" key="1">
    <citation type="submission" date="2023-06" db="EMBL/GenBank/DDBJ databases">
        <title>Conoideocrella luteorostrata (Hypocreales: Clavicipitaceae), a potential biocontrol fungus for elongate hemlock scale in United States Christmas tree production areas.</title>
        <authorList>
            <person name="Barrett H."/>
            <person name="Lovett B."/>
            <person name="Macias A.M."/>
            <person name="Stajich J.E."/>
            <person name="Kasson M.T."/>
        </authorList>
    </citation>
    <scope>NUCLEOTIDE SEQUENCE</scope>
    <source>
        <strain evidence="3">ARSEF 14590</strain>
    </source>
</reference>
<feature type="region of interest" description="Disordered" evidence="1">
    <location>
        <begin position="135"/>
        <end position="161"/>
    </location>
</feature>
<comment type="caution">
    <text evidence="3">The sequence shown here is derived from an EMBL/GenBank/DDBJ whole genome shotgun (WGS) entry which is preliminary data.</text>
</comment>
<evidence type="ECO:0000313" key="3">
    <source>
        <dbReference type="EMBL" id="KAK2594103.1"/>
    </source>
</evidence>
<evidence type="ECO:0000256" key="2">
    <source>
        <dbReference type="SAM" id="SignalP"/>
    </source>
</evidence>
<dbReference type="AlphaFoldDB" id="A0AAJ0FWR1"/>
<gene>
    <name evidence="3" type="ORF">QQS21_008206</name>
</gene>
<evidence type="ECO:0000256" key="1">
    <source>
        <dbReference type="SAM" id="MobiDB-lite"/>
    </source>
</evidence>